<reference evidence="2 3" key="1">
    <citation type="submission" date="2019-01" db="EMBL/GenBank/DDBJ databases">
        <authorList>
            <person name="Sayadi A."/>
        </authorList>
    </citation>
    <scope>NUCLEOTIDE SEQUENCE [LARGE SCALE GENOMIC DNA]</scope>
</reference>
<feature type="domain" description="Phorbol-ester/DAG-type" evidence="1">
    <location>
        <begin position="28"/>
        <end position="79"/>
    </location>
</feature>
<dbReference type="InterPro" id="IPR002219">
    <property type="entry name" value="PKC_DAG/PE"/>
</dbReference>
<dbReference type="AlphaFoldDB" id="A0A653DWC6"/>
<feature type="non-terminal residue" evidence="2">
    <location>
        <position position="1"/>
    </location>
</feature>
<dbReference type="Proteomes" id="UP000410492">
    <property type="component" value="Unassembled WGS sequence"/>
</dbReference>
<sequence length="160" mass="18403">RKSTSDAAKKRVLRTTPDWEETAVNGDHLWVPTSVSGDFCYAGDSDCLRRGPRMRCSACNIISHHECIDVLVERLKFTCKPTFRDVGLRQYREQAAVEHHWVHRRSEKGRCKQCDKSFQSKLSFSSKEIVAISCSWCKAAYHNKESCFNNQRISEECKLG</sequence>
<dbReference type="OrthoDB" id="242257at2759"/>
<feature type="non-terminal residue" evidence="2">
    <location>
        <position position="160"/>
    </location>
</feature>
<accession>A0A653DWC6</accession>
<protein>
    <recommendedName>
        <fullName evidence="1">Phorbol-ester/DAG-type domain-containing protein</fullName>
    </recommendedName>
</protein>
<evidence type="ECO:0000259" key="1">
    <source>
        <dbReference type="SMART" id="SM00109"/>
    </source>
</evidence>
<proteinExistence type="predicted"/>
<dbReference type="GO" id="GO:0005886">
    <property type="term" value="C:plasma membrane"/>
    <property type="evidence" value="ECO:0007669"/>
    <property type="project" value="TreeGrafter"/>
</dbReference>
<dbReference type="GO" id="GO:0007165">
    <property type="term" value="P:signal transduction"/>
    <property type="evidence" value="ECO:0007669"/>
    <property type="project" value="InterPro"/>
</dbReference>
<gene>
    <name evidence="2" type="ORF">CALMAC_LOCUS20997</name>
</gene>
<dbReference type="Pfam" id="PF00130">
    <property type="entry name" value="C1_1"/>
    <property type="match status" value="1"/>
</dbReference>
<dbReference type="GO" id="GO:0004143">
    <property type="term" value="F:ATP-dependent diacylglycerol kinase activity"/>
    <property type="evidence" value="ECO:0007669"/>
    <property type="project" value="InterPro"/>
</dbReference>
<name>A0A653DWC6_CALMS</name>
<organism evidence="2 3">
    <name type="scientific">Callosobruchus maculatus</name>
    <name type="common">Southern cowpea weevil</name>
    <name type="synonym">Pulse bruchid</name>
    <dbReference type="NCBI Taxonomy" id="64391"/>
    <lineage>
        <taxon>Eukaryota</taxon>
        <taxon>Metazoa</taxon>
        <taxon>Ecdysozoa</taxon>
        <taxon>Arthropoda</taxon>
        <taxon>Hexapoda</taxon>
        <taxon>Insecta</taxon>
        <taxon>Pterygota</taxon>
        <taxon>Neoptera</taxon>
        <taxon>Endopterygota</taxon>
        <taxon>Coleoptera</taxon>
        <taxon>Polyphaga</taxon>
        <taxon>Cucujiformia</taxon>
        <taxon>Chrysomeloidea</taxon>
        <taxon>Chrysomelidae</taxon>
        <taxon>Bruchinae</taxon>
        <taxon>Bruchini</taxon>
        <taxon>Callosobruchus</taxon>
    </lineage>
</organism>
<dbReference type="CDD" id="cd20802">
    <property type="entry name" value="C1_DGK_typeIV_rpt1"/>
    <property type="match status" value="1"/>
</dbReference>
<evidence type="ECO:0000313" key="3">
    <source>
        <dbReference type="Proteomes" id="UP000410492"/>
    </source>
</evidence>
<feature type="domain" description="Phorbol-ester/DAG-type" evidence="1">
    <location>
        <begin position="99"/>
        <end position="157"/>
    </location>
</feature>
<dbReference type="InterPro" id="IPR037607">
    <property type="entry name" value="DGK"/>
</dbReference>
<dbReference type="PANTHER" id="PTHR11255:SF80">
    <property type="entry name" value="EYE-SPECIFIC DIACYLGLYCEROL KINASE"/>
    <property type="match status" value="1"/>
</dbReference>
<dbReference type="CDD" id="cd20855">
    <property type="entry name" value="C1_DGK_typeIV_rpt2"/>
    <property type="match status" value="1"/>
</dbReference>
<evidence type="ECO:0000313" key="2">
    <source>
        <dbReference type="EMBL" id="VEN64484.1"/>
    </source>
</evidence>
<dbReference type="Gene3D" id="3.30.60.20">
    <property type="match status" value="1"/>
</dbReference>
<dbReference type="EMBL" id="CAACVG010015462">
    <property type="protein sequence ID" value="VEN64484.1"/>
    <property type="molecule type" value="Genomic_DNA"/>
</dbReference>
<dbReference type="SMART" id="SM00109">
    <property type="entry name" value="C1"/>
    <property type="match status" value="2"/>
</dbReference>
<keyword evidence="3" id="KW-1185">Reference proteome</keyword>
<dbReference type="PANTHER" id="PTHR11255">
    <property type="entry name" value="DIACYLGLYCEROL KINASE"/>
    <property type="match status" value="1"/>
</dbReference>